<evidence type="ECO:0000313" key="6">
    <source>
        <dbReference type="EMBL" id="AUH72577.1"/>
    </source>
</evidence>
<dbReference type="InterPro" id="IPR051347">
    <property type="entry name" value="Circadian_clock_KaiC-rel"/>
</dbReference>
<dbReference type="PANTHER" id="PTHR42926">
    <property type="match status" value="1"/>
</dbReference>
<evidence type="ECO:0000259" key="5">
    <source>
        <dbReference type="PROSITE" id="PS51146"/>
    </source>
</evidence>
<dbReference type="Gene3D" id="3.40.50.300">
    <property type="entry name" value="P-loop containing nucleotide triphosphate hydrolases"/>
    <property type="match status" value="2"/>
</dbReference>
<evidence type="ECO:0000256" key="2">
    <source>
        <dbReference type="ARBA" id="ARBA00023125"/>
    </source>
</evidence>
<evidence type="ECO:0000256" key="3">
    <source>
        <dbReference type="ARBA" id="ARBA00023204"/>
    </source>
</evidence>
<dbReference type="InterPro" id="IPR027417">
    <property type="entry name" value="P-loop_NTPase"/>
</dbReference>
<dbReference type="KEGG" id="lsh:CAB17_11295"/>
<dbReference type="InterPro" id="IPR020588">
    <property type="entry name" value="RecA_ATP-bd"/>
</dbReference>
<dbReference type="GO" id="GO:0140664">
    <property type="term" value="F:ATP-dependent DNA damage sensor activity"/>
    <property type="evidence" value="ECO:0007669"/>
    <property type="project" value="InterPro"/>
</dbReference>
<dbReference type="GO" id="GO:0003677">
    <property type="term" value="F:DNA binding"/>
    <property type="evidence" value="ECO:0007669"/>
    <property type="project" value="UniProtKB-KW"/>
</dbReference>
<keyword evidence="2" id="KW-0238">DNA-binding</keyword>
<keyword evidence="7" id="KW-1185">Reference proteome</keyword>
<protein>
    <recommendedName>
        <fullName evidence="8">Circadian clock protein KaiC</fullName>
    </recommendedName>
</protein>
<organism evidence="6 7">
    <name type="scientific">Legionella sainthelensi</name>
    <dbReference type="NCBI Taxonomy" id="28087"/>
    <lineage>
        <taxon>Bacteria</taxon>
        <taxon>Pseudomonadati</taxon>
        <taxon>Pseudomonadota</taxon>
        <taxon>Gammaproteobacteria</taxon>
        <taxon>Legionellales</taxon>
        <taxon>Legionellaceae</taxon>
        <taxon>Legionella</taxon>
    </lineage>
</organism>
<keyword evidence="1" id="KW-0227">DNA damage</keyword>
<dbReference type="Pfam" id="PF06745">
    <property type="entry name" value="ATPase"/>
    <property type="match status" value="2"/>
</dbReference>
<proteinExistence type="predicted"/>
<evidence type="ECO:0000259" key="4">
    <source>
        <dbReference type="PROSITE" id="PS50162"/>
    </source>
</evidence>
<dbReference type="SUPFAM" id="SSF52540">
    <property type="entry name" value="P-loop containing nucleoside triphosphate hydrolases"/>
    <property type="match status" value="2"/>
</dbReference>
<evidence type="ECO:0000313" key="7">
    <source>
        <dbReference type="Proteomes" id="UP000234343"/>
    </source>
</evidence>
<dbReference type="PANTHER" id="PTHR42926:SF1">
    <property type="entry name" value="CIRCADIAN CLOCK OSCILLATOR PROTEIN KAIC 1"/>
    <property type="match status" value="1"/>
</dbReference>
<sequence length="300" mass="33421">MVSFDNPNQKIFCNSTKMKTGISGFDEILEGGLIRDRTYLLVGSPGTGKTIFSLQWLLDGVRAKEKCLYITLAERFEEISRNAQVFEWDLANIVFLDLTPGKCISSEDLQEYQVFSPSEVEQFAVWDEIFKTISEVKPDRLIIDSTTQLRYLSLDEYQFRKHILTLVSYLNSTGTTSLLLFEPTELERETSVALAVNGIIRLNLEISQSRSIGIRTLQIEKMRGSSFMSGLHPFQISNTGIQIYPHIIEKIGFCAPGKALIPFGIKSLDKLLKGGIDSGTTTIISGPSGVGKSTLGTQFL</sequence>
<name>A0A2H5FLY8_9GAMM</name>
<keyword evidence="3" id="KW-0234">DNA repair</keyword>
<dbReference type="EMBL" id="CP025491">
    <property type="protein sequence ID" value="AUH72577.1"/>
    <property type="molecule type" value="Genomic_DNA"/>
</dbReference>
<dbReference type="GO" id="GO:0005524">
    <property type="term" value="F:ATP binding"/>
    <property type="evidence" value="ECO:0007669"/>
    <property type="project" value="InterPro"/>
</dbReference>
<evidence type="ECO:0000256" key="1">
    <source>
        <dbReference type="ARBA" id="ARBA00022763"/>
    </source>
</evidence>
<feature type="domain" description="RecA family profile 1" evidence="4">
    <location>
        <begin position="257"/>
        <end position="300"/>
    </location>
</feature>
<feature type="domain" description="KaiC" evidence="5">
    <location>
        <begin position="16"/>
        <end position="257"/>
    </location>
</feature>
<gene>
    <name evidence="6" type="ORF">CAB17_11295</name>
</gene>
<dbReference type="AlphaFoldDB" id="A0A2H5FLY8"/>
<evidence type="ECO:0008006" key="8">
    <source>
        <dbReference type="Google" id="ProtNLM"/>
    </source>
</evidence>
<accession>A0A2H5FLY8</accession>
<dbReference type="InterPro" id="IPR010624">
    <property type="entry name" value="KaiC_dom"/>
</dbReference>
<reference evidence="6 7" key="1">
    <citation type="submission" date="2017-12" db="EMBL/GenBank/DDBJ databases">
        <title>Legionella sainthelensi LA01-117, whole genome sequence of a clinical isolate from New Zealand.</title>
        <authorList>
            <person name="Cree S.L."/>
            <person name="Slow S."/>
            <person name="Kennedy M.A."/>
            <person name="Murdoch D.R."/>
            <person name="Biggs P.J."/>
            <person name="Anderson T."/>
        </authorList>
    </citation>
    <scope>NUCLEOTIDE SEQUENCE [LARGE SCALE GENOMIC DNA]</scope>
    <source>
        <strain evidence="6 7">LA01-117</strain>
    </source>
</reference>
<dbReference type="PROSITE" id="PS51146">
    <property type="entry name" value="KAIC"/>
    <property type="match status" value="1"/>
</dbReference>
<dbReference type="GO" id="GO:0006281">
    <property type="term" value="P:DNA repair"/>
    <property type="evidence" value="ECO:0007669"/>
    <property type="project" value="UniProtKB-KW"/>
</dbReference>
<dbReference type="PROSITE" id="PS50162">
    <property type="entry name" value="RECA_2"/>
    <property type="match status" value="1"/>
</dbReference>
<dbReference type="InterPro" id="IPR014774">
    <property type="entry name" value="KaiC-like_dom"/>
</dbReference>
<dbReference type="PRINTS" id="PR01874">
    <property type="entry name" value="DNAREPAIRADA"/>
</dbReference>
<dbReference type="Proteomes" id="UP000234343">
    <property type="component" value="Chromosome"/>
</dbReference>